<dbReference type="GO" id="GO:0030170">
    <property type="term" value="F:pyridoxal phosphate binding"/>
    <property type="evidence" value="ECO:0007669"/>
    <property type="project" value="InterPro"/>
</dbReference>
<protein>
    <submittedName>
        <fullName evidence="6">Unannotated protein</fullName>
    </submittedName>
</protein>
<dbReference type="GO" id="GO:0019752">
    <property type="term" value="P:carboxylic acid metabolic process"/>
    <property type="evidence" value="ECO:0007669"/>
    <property type="project" value="InterPro"/>
</dbReference>
<evidence type="ECO:0000256" key="4">
    <source>
        <dbReference type="ARBA" id="ARBA00022898"/>
    </source>
</evidence>
<evidence type="ECO:0000256" key="2">
    <source>
        <dbReference type="ARBA" id="ARBA00009533"/>
    </source>
</evidence>
<proteinExistence type="inferred from homology"/>
<comment type="similarity">
    <text evidence="2">Belongs to the group II decarboxylase family.</text>
</comment>
<dbReference type="InterPro" id="IPR015422">
    <property type="entry name" value="PyrdxlP-dep_Trfase_small"/>
</dbReference>
<dbReference type="GO" id="GO:0005737">
    <property type="term" value="C:cytoplasm"/>
    <property type="evidence" value="ECO:0007669"/>
    <property type="project" value="TreeGrafter"/>
</dbReference>
<dbReference type="InterPro" id="IPR015421">
    <property type="entry name" value="PyrdxlP-dep_Trfase_major"/>
</dbReference>
<dbReference type="EMBL" id="CAFBLS010000224">
    <property type="protein sequence ID" value="CAB4883896.1"/>
    <property type="molecule type" value="Genomic_DNA"/>
</dbReference>
<evidence type="ECO:0000256" key="1">
    <source>
        <dbReference type="ARBA" id="ARBA00001933"/>
    </source>
</evidence>
<dbReference type="Gene3D" id="3.40.640.10">
    <property type="entry name" value="Type I PLP-dependent aspartate aminotransferase-like (Major domain)"/>
    <property type="match status" value="1"/>
</dbReference>
<dbReference type="InterPro" id="IPR015424">
    <property type="entry name" value="PyrdxlP-dep_Trfase"/>
</dbReference>
<dbReference type="PANTHER" id="PTHR45677">
    <property type="entry name" value="GLUTAMATE DECARBOXYLASE-RELATED"/>
    <property type="match status" value="1"/>
</dbReference>
<reference evidence="6" key="1">
    <citation type="submission" date="2020-05" db="EMBL/GenBank/DDBJ databases">
        <authorList>
            <person name="Chiriac C."/>
            <person name="Salcher M."/>
            <person name="Ghai R."/>
            <person name="Kavagutti S V."/>
        </authorList>
    </citation>
    <scope>NUCLEOTIDE SEQUENCE</scope>
</reference>
<sequence>MSETLSLGERRQEALDHAAGLVARAWAEFDQARDVETLTSTELQRALSSPLPERASDVVAGLDTAAAVLDASLAQARPRYFGYIGSSGLEVGALADLLAHSYDINLAIDAGAASLLERQAVGWLGEFVGYPAVSGSFTSGGTVSNLTALAAARERAVPGSRAAGLGGVRVAMYCSVEAHYSITRAAELLGIGRDQVRPIPIDGDRRMNPALLVEAIAADLAAGITPVAVVCTAGTTLTGSVDRIDLIADVCDRFGIWLHVDGAYGLPAAGAAGTAALFTGLDRADSITVDCHKWMFVPKACSAVLVRDVQSLIATFAHDEAYVPHADDEINAVDVTLEYSRPVRSLKLWLAFTVHGALAFREAIARNCAQAQFLYDECGRHPRLQRLPTRPQLSIVPIRHLVPGCPDVDAHNASLTERLQIDGRVYVSPATIDGHVWLRPCFTNFRTTTDDIRLLIDVVDSLGNDCESHALVSRNGTHGLSV</sequence>
<dbReference type="InterPro" id="IPR002129">
    <property type="entry name" value="PyrdxlP-dep_de-COase"/>
</dbReference>
<keyword evidence="3" id="KW-0210">Decarboxylase</keyword>
<evidence type="ECO:0000256" key="5">
    <source>
        <dbReference type="ARBA" id="ARBA00023239"/>
    </source>
</evidence>
<organism evidence="6">
    <name type="scientific">freshwater metagenome</name>
    <dbReference type="NCBI Taxonomy" id="449393"/>
    <lineage>
        <taxon>unclassified sequences</taxon>
        <taxon>metagenomes</taxon>
        <taxon>ecological metagenomes</taxon>
    </lineage>
</organism>
<dbReference type="Gene3D" id="3.90.1150.10">
    <property type="entry name" value="Aspartate Aminotransferase, domain 1"/>
    <property type="match status" value="1"/>
</dbReference>
<keyword evidence="5" id="KW-0456">Lyase</keyword>
<dbReference type="GO" id="GO:0016831">
    <property type="term" value="F:carboxy-lyase activity"/>
    <property type="evidence" value="ECO:0007669"/>
    <property type="project" value="UniProtKB-KW"/>
</dbReference>
<dbReference type="AlphaFoldDB" id="A0A6J7ELC0"/>
<name>A0A6J7ELC0_9ZZZZ</name>
<evidence type="ECO:0000313" key="6">
    <source>
        <dbReference type="EMBL" id="CAB4883896.1"/>
    </source>
</evidence>
<evidence type="ECO:0000256" key="3">
    <source>
        <dbReference type="ARBA" id="ARBA00022793"/>
    </source>
</evidence>
<keyword evidence="4" id="KW-0663">Pyridoxal phosphate</keyword>
<comment type="cofactor">
    <cofactor evidence="1">
        <name>pyridoxal 5'-phosphate</name>
        <dbReference type="ChEBI" id="CHEBI:597326"/>
    </cofactor>
</comment>
<gene>
    <name evidence="6" type="ORF">UFOPK3402_01571</name>
</gene>
<dbReference type="PANTHER" id="PTHR45677:SF8">
    <property type="entry name" value="CYSTEINE SULFINIC ACID DECARBOXYLASE"/>
    <property type="match status" value="1"/>
</dbReference>
<dbReference type="SUPFAM" id="SSF53383">
    <property type="entry name" value="PLP-dependent transferases"/>
    <property type="match status" value="1"/>
</dbReference>
<accession>A0A6J7ELC0</accession>
<dbReference type="Pfam" id="PF00282">
    <property type="entry name" value="Pyridoxal_deC"/>
    <property type="match status" value="1"/>
</dbReference>